<comment type="caution">
    <text evidence="2">The sequence shown here is derived from an EMBL/GenBank/DDBJ whole genome shotgun (WGS) entry which is preliminary data.</text>
</comment>
<proteinExistence type="predicted"/>
<name>A0ABU1QD53_9BACL</name>
<accession>A0ABU1QD53</accession>
<feature type="region of interest" description="Disordered" evidence="1">
    <location>
        <begin position="58"/>
        <end position="87"/>
    </location>
</feature>
<reference evidence="2 3" key="1">
    <citation type="submission" date="2023-07" db="EMBL/GenBank/DDBJ databases">
        <title>Sorghum-associated microbial communities from plants grown in Nebraska, USA.</title>
        <authorList>
            <person name="Schachtman D."/>
        </authorList>
    </citation>
    <scope>NUCLEOTIDE SEQUENCE [LARGE SCALE GENOMIC DNA]</scope>
    <source>
        <strain evidence="2 3">BE143</strain>
    </source>
</reference>
<dbReference type="EMBL" id="JAVDUG010000002">
    <property type="protein sequence ID" value="MDR6777569.1"/>
    <property type="molecule type" value="Genomic_DNA"/>
</dbReference>
<organism evidence="2 3">
    <name type="scientific">Paenibacillus peoriae</name>
    <dbReference type="NCBI Taxonomy" id="59893"/>
    <lineage>
        <taxon>Bacteria</taxon>
        <taxon>Bacillati</taxon>
        <taxon>Bacillota</taxon>
        <taxon>Bacilli</taxon>
        <taxon>Bacillales</taxon>
        <taxon>Paenibacillaceae</taxon>
        <taxon>Paenibacillus</taxon>
    </lineage>
</organism>
<evidence type="ECO:0000313" key="3">
    <source>
        <dbReference type="Proteomes" id="UP001266807"/>
    </source>
</evidence>
<protein>
    <submittedName>
        <fullName evidence="2">Uncharacterized protein</fullName>
    </submittedName>
</protein>
<gene>
    <name evidence="2" type="ORF">J2W98_001831</name>
</gene>
<evidence type="ECO:0000313" key="2">
    <source>
        <dbReference type="EMBL" id="MDR6777569.1"/>
    </source>
</evidence>
<sequence length="87" mass="9421">MSIQVGGERPLRGGFDPGATIVDGRPLRDGFDLPIAVDVGFLCLNKALQRAESLVKGDRFASSDSNPYPPLPTAAKKNFPQPIRWGR</sequence>
<evidence type="ECO:0000256" key="1">
    <source>
        <dbReference type="SAM" id="MobiDB-lite"/>
    </source>
</evidence>
<keyword evidence="3" id="KW-1185">Reference proteome</keyword>
<dbReference type="Proteomes" id="UP001266807">
    <property type="component" value="Unassembled WGS sequence"/>
</dbReference>